<comment type="caution">
    <text evidence="2">The sequence shown here is derived from an EMBL/GenBank/DDBJ whole genome shotgun (WGS) entry which is preliminary data.</text>
</comment>
<evidence type="ECO:0000256" key="1">
    <source>
        <dbReference type="SAM" id="Phobius"/>
    </source>
</evidence>
<keyword evidence="1" id="KW-0812">Transmembrane</keyword>
<evidence type="ECO:0000313" key="3">
    <source>
        <dbReference type="Proteomes" id="UP000787419"/>
    </source>
</evidence>
<organism evidence="2 3">
    <name type="scientific">Prevotella nigrescens</name>
    <dbReference type="NCBI Taxonomy" id="28133"/>
    <lineage>
        <taxon>Bacteria</taxon>
        <taxon>Pseudomonadati</taxon>
        <taxon>Bacteroidota</taxon>
        <taxon>Bacteroidia</taxon>
        <taxon>Bacteroidales</taxon>
        <taxon>Prevotellaceae</taxon>
        <taxon>Prevotella</taxon>
    </lineage>
</organism>
<keyword evidence="1" id="KW-0472">Membrane</keyword>
<sequence>MFFVLLYSMKGYVKYLGLISVLAGLALFAIHIIFNIKGNSLLFSGLALVIVGAIAHVELEKRI</sequence>
<reference evidence="2" key="1">
    <citation type="submission" date="2020-04" db="EMBL/GenBank/DDBJ databases">
        <title>Deep metagenomics examines the oral microbiome during advanced dental caries in children, revealing novel taxa and co-occurrences with host molecules.</title>
        <authorList>
            <person name="Baker J.L."/>
            <person name="Morton J.T."/>
            <person name="Dinis M."/>
            <person name="Alvarez R."/>
            <person name="Tran N.C."/>
            <person name="Knight R."/>
            <person name="Edlund A."/>
        </authorList>
    </citation>
    <scope>NUCLEOTIDE SEQUENCE</scope>
    <source>
        <strain evidence="2">JCVI_32_bin.50</strain>
    </source>
</reference>
<proteinExistence type="predicted"/>
<accession>A0A9D5X2E0</accession>
<feature type="transmembrane region" description="Helical" evidence="1">
    <location>
        <begin position="40"/>
        <end position="59"/>
    </location>
</feature>
<dbReference type="AlphaFoldDB" id="A0A9D5X2E0"/>
<protein>
    <submittedName>
        <fullName evidence="2">Uncharacterized protein</fullName>
    </submittedName>
</protein>
<name>A0A9D5X2E0_9BACT</name>
<keyword evidence="1" id="KW-1133">Transmembrane helix</keyword>
<dbReference type="Proteomes" id="UP000787419">
    <property type="component" value="Unassembled WGS sequence"/>
</dbReference>
<feature type="transmembrane region" description="Helical" evidence="1">
    <location>
        <begin position="12"/>
        <end position="34"/>
    </location>
</feature>
<dbReference type="RefSeq" id="WP_004366142.1">
    <property type="nucleotide sequence ID" value="NZ_CAUOXQ010000178.1"/>
</dbReference>
<gene>
    <name evidence="2" type="ORF">HXN55_06405</name>
</gene>
<evidence type="ECO:0000313" key="2">
    <source>
        <dbReference type="EMBL" id="MBF1446996.1"/>
    </source>
</evidence>
<dbReference type="EMBL" id="JABZTM010000060">
    <property type="protein sequence ID" value="MBF1446996.1"/>
    <property type="molecule type" value="Genomic_DNA"/>
</dbReference>